<organism evidence="2">
    <name type="scientific">Darwinula stevensoni</name>
    <dbReference type="NCBI Taxonomy" id="69355"/>
    <lineage>
        <taxon>Eukaryota</taxon>
        <taxon>Metazoa</taxon>
        <taxon>Ecdysozoa</taxon>
        <taxon>Arthropoda</taxon>
        <taxon>Crustacea</taxon>
        <taxon>Oligostraca</taxon>
        <taxon>Ostracoda</taxon>
        <taxon>Podocopa</taxon>
        <taxon>Podocopida</taxon>
        <taxon>Darwinulocopina</taxon>
        <taxon>Darwinuloidea</taxon>
        <taxon>Darwinulidae</taxon>
        <taxon>Darwinula</taxon>
    </lineage>
</organism>
<evidence type="ECO:0000259" key="1">
    <source>
        <dbReference type="PROSITE" id="PS50848"/>
    </source>
</evidence>
<evidence type="ECO:0000313" key="3">
    <source>
        <dbReference type="Proteomes" id="UP000677054"/>
    </source>
</evidence>
<feature type="domain" description="START" evidence="1">
    <location>
        <begin position="20"/>
        <end position="137"/>
    </location>
</feature>
<evidence type="ECO:0000313" key="2">
    <source>
        <dbReference type="EMBL" id="CAD7253772.1"/>
    </source>
</evidence>
<dbReference type="InterPro" id="IPR023393">
    <property type="entry name" value="START-like_dom_sf"/>
</dbReference>
<dbReference type="AlphaFoldDB" id="A0A7R9AH19"/>
<gene>
    <name evidence="2" type="ORF">DSTB1V02_LOCUS13519</name>
</gene>
<feature type="non-terminal residue" evidence="2">
    <location>
        <position position="1"/>
    </location>
</feature>
<dbReference type="GO" id="GO:0008289">
    <property type="term" value="F:lipid binding"/>
    <property type="evidence" value="ECO:0007669"/>
    <property type="project" value="InterPro"/>
</dbReference>
<sequence>NRQHNENFPVPQRLTDRCWVIHEATQPKLGGLFYSRDMVLLAYNKKMRDGGFISISSTSWPGLEPRENMVRAEMADGGGMCALPDPKHNTTKTLFRFVSTLDFKISLIPYRVIQALYVEGSRNYIVGLRKYQKARRQKEVHRIDQR</sequence>
<dbReference type="EMBL" id="LR906155">
    <property type="protein sequence ID" value="CAD7253772.1"/>
    <property type="molecule type" value="Genomic_DNA"/>
</dbReference>
<dbReference type="Proteomes" id="UP000677054">
    <property type="component" value="Unassembled WGS sequence"/>
</dbReference>
<protein>
    <recommendedName>
        <fullName evidence="1">START domain-containing protein</fullName>
    </recommendedName>
</protein>
<proteinExistence type="predicted"/>
<reference evidence="2" key="1">
    <citation type="submission" date="2020-11" db="EMBL/GenBank/DDBJ databases">
        <authorList>
            <person name="Tran Van P."/>
        </authorList>
    </citation>
    <scope>NUCLEOTIDE SEQUENCE</scope>
</reference>
<dbReference type="OrthoDB" id="74575at2759"/>
<dbReference type="Gene3D" id="3.30.530.20">
    <property type="match status" value="1"/>
</dbReference>
<dbReference type="InterPro" id="IPR002913">
    <property type="entry name" value="START_lipid-bd_dom"/>
</dbReference>
<dbReference type="PROSITE" id="PS50848">
    <property type="entry name" value="START"/>
    <property type="match status" value="1"/>
</dbReference>
<dbReference type="EMBL" id="CAJPEV010006638">
    <property type="protein sequence ID" value="CAG0904267.1"/>
    <property type="molecule type" value="Genomic_DNA"/>
</dbReference>
<dbReference type="SUPFAM" id="SSF55961">
    <property type="entry name" value="Bet v1-like"/>
    <property type="match status" value="1"/>
</dbReference>
<accession>A0A7R9AH19</accession>
<name>A0A7R9AH19_9CRUS</name>
<keyword evidence="3" id="KW-1185">Reference proteome</keyword>